<organism evidence="1 2">
    <name type="scientific">Leucogyrophana mollusca</name>
    <dbReference type="NCBI Taxonomy" id="85980"/>
    <lineage>
        <taxon>Eukaryota</taxon>
        <taxon>Fungi</taxon>
        <taxon>Dikarya</taxon>
        <taxon>Basidiomycota</taxon>
        <taxon>Agaricomycotina</taxon>
        <taxon>Agaricomycetes</taxon>
        <taxon>Agaricomycetidae</taxon>
        <taxon>Boletales</taxon>
        <taxon>Boletales incertae sedis</taxon>
        <taxon>Leucogyrophana</taxon>
    </lineage>
</organism>
<comment type="caution">
    <text evidence="1">The sequence shown here is derived from an EMBL/GenBank/DDBJ whole genome shotgun (WGS) entry which is preliminary data.</text>
</comment>
<sequence length="707" mass="82108">MSTQTQRDVIDRNEEEQPQKKVKITAHNGWKEVLVRGGIKSHFTRAGATAATEEHLSVAARPRKSKISLAMLPSLPLDVLFEIFGNLHPLDVLHLARTTREFRRVLMHRSSTTVWKAARASVPDLPACPDDMSEPAFANLAFDMHCHNCLKPNIRNIEWNLRVRYCSRCLKTCLEPVDDDFKKKYGEKLRSCIPVSVVHSRKTLCCTKEDRRALVQQLQKLGPEERAALRGQKKEEMEKRSAHAAKCEEWSSVVVKSRWEELDRIRDARYEDILDRLCELGWAEEIDDLPDRWTALHYNLVLIEDHPLVKQPKPLTDRIWKNIEGRMVRFMEEMKAFRLRQERKALVQKRRCIAAVAYSNYQAEHPCDDLWPTAADFLAMTEVSKVIEWPDTDTVTENSFEAAVENLPGEIKEWRYDKAMEVVGKLSWEGYRWPNTYERKREQQQLAIAVFVCLKGLCDTPINEQEPKCMWYPEYLHHKCNRIRELKWKERVSPEGIQLGRGYPTYSVQQPWSAEALMFADKASRTARNIVEACGLDPLTTLAEEMDKLDPRIVCLKCSFGNRCDGERPMVVRTWRDSVIHSSKKHWGDCRVQWQMISEEEAKVQRVSEGEPNTSEFKTWRCTRCRDIANEPEKMTRAELLDHLDLMHGVEDFDAMEGRDYVRAKDVPPLQARPVKLKPKATDPLVVVTAKNQISDDHDEGPCWSYW</sequence>
<evidence type="ECO:0000313" key="2">
    <source>
        <dbReference type="Proteomes" id="UP000790709"/>
    </source>
</evidence>
<proteinExistence type="predicted"/>
<name>A0ACB8B5W7_9AGAM</name>
<evidence type="ECO:0000313" key="1">
    <source>
        <dbReference type="EMBL" id="KAH7920939.1"/>
    </source>
</evidence>
<dbReference type="Proteomes" id="UP000790709">
    <property type="component" value="Unassembled WGS sequence"/>
</dbReference>
<gene>
    <name evidence="1" type="ORF">BV22DRAFT_1097319</name>
</gene>
<keyword evidence="2" id="KW-1185">Reference proteome</keyword>
<protein>
    <submittedName>
        <fullName evidence="1">Uncharacterized protein</fullName>
    </submittedName>
</protein>
<accession>A0ACB8B5W7</accession>
<reference evidence="1" key="1">
    <citation type="journal article" date="2021" name="New Phytol.">
        <title>Evolutionary innovations through gain and loss of genes in the ectomycorrhizal Boletales.</title>
        <authorList>
            <person name="Wu G."/>
            <person name="Miyauchi S."/>
            <person name="Morin E."/>
            <person name="Kuo A."/>
            <person name="Drula E."/>
            <person name="Varga T."/>
            <person name="Kohler A."/>
            <person name="Feng B."/>
            <person name="Cao Y."/>
            <person name="Lipzen A."/>
            <person name="Daum C."/>
            <person name="Hundley H."/>
            <person name="Pangilinan J."/>
            <person name="Johnson J."/>
            <person name="Barry K."/>
            <person name="LaButti K."/>
            <person name="Ng V."/>
            <person name="Ahrendt S."/>
            <person name="Min B."/>
            <person name="Choi I.G."/>
            <person name="Park H."/>
            <person name="Plett J.M."/>
            <person name="Magnuson J."/>
            <person name="Spatafora J.W."/>
            <person name="Nagy L.G."/>
            <person name="Henrissat B."/>
            <person name="Grigoriev I.V."/>
            <person name="Yang Z.L."/>
            <person name="Xu J."/>
            <person name="Martin F.M."/>
        </authorList>
    </citation>
    <scope>NUCLEOTIDE SEQUENCE</scope>
    <source>
        <strain evidence="1">KUC20120723A-06</strain>
    </source>
</reference>
<dbReference type="EMBL" id="MU266550">
    <property type="protein sequence ID" value="KAH7920939.1"/>
    <property type="molecule type" value="Genomic_DNA"/>
</dbReference>